<reference evidence="1 2" key="1">
    <citation type="journal article" date="2005" name="Environ. Microbiol.">
        <title>Genetic and functional properties of uncultivated thermophilic crenarchaeotes from a subsurface gold mine as revealed by analysis of genome fragments.</title>
        <authorList>
            <person name="Nunoura T."/>
            <person name="Hirayama H."/>
            <person name="Takami H."/>
            <person name="Oida H."/>
            <person name="Nishi S."/>
            <person name="Shimamura S."/>
            <person name="Suzuki Y."/>
            <person name="Inagaki F."/>
            <person name="Takai K."/>
            <person name="Nealson K.H."/>
            <person name="Horikoshi K."/>
        </authorList>
    </citation>
    <scope>NUCLEOTIDE SEQUENCE [LARGE SCALE GENOMIC DNA]</scope>
</reference>
<gene>
    <name evidence="1" type="ORF">HGMM_F34A01C09</name>
</gene>
<dbReference type="Proteomes" id="UP000008120">
    <property type="component" value="Chromosome"/>
</dbReference>
<protein>
    <submittedName>
        <fullName evidence="1">Uncharacterized protein</fullName>
    </submittedName>
</protein>
<dbReference type="EMBL" id="AP011853">
    <property type="protein sequence ID" value="BAJ48054.1"/>
    <property type="molecule type" value="Genomic_DNA"/>
</dbReference>
<evidence type="ECO:0000313" key="1">
    <source>
        <dbReference type="EMBL" id="BAJ48054.1"/>
    </source>
</evidence>
<proteinExistence type="predicted"/>
<name>E6N6Y5_CALS0</name>
<sequence length="392" mass="44283">MVKINIKLLPHGTLARELVLSALSPLAFTPSQGGTTLDIYEDEAVVSGAGAIGSLAQVFQNAQQLLANKNELPPIKPHFNDRQVMAKIMRKLNLKINDTYREYVDALCSWAIKDLQKNPDKWLESLDKISYSPKTITLGEPKSAFSGFQPLKIEKYKYGKRFGDFRAQLDIQMDERWVALVLAGFGVCYSGFADGEIILSTIPEKVIEKATLDYSWVNYVQQLTQSLGNYTAFQALMMLPYKVQATPELPHAYSLLLALELASIKPPHLSIREAPPYVFYRIMYTGQSFSLLERLSIDFSFLAPFVEKLQNSRDYLKDFLKCTITQARRHSNYCSNRFGDASLCDRLSRALYAAAAKVKPADETIYLLARSSPENSPFRRTEVLRDIYDALS</sequence>
<accession>E6N6Y5</accession>
<dbReference type="AlphaFoldDB" id="E6N6Y5"/>
<evidence type="ECO:0000313" key="2">
    <source>
        <dbReference type="Proteomes" id="UP000008120"/>
    </source>
</evidence>
<organism evidence="1 2">
    <name type="scientific">Caldiarchaeum subterraneum</name>
    <dbReference type="NCBI Taxonomy" id="311458"/>
    <lineage>
        <taxon>Archaea</taxon>
        <taxon>Nitrososphaerota</taxon>
        <taxon>Candidatus Caldarchaeales</taxon>
        <taxon>Candidatus Caldarchaeaceae</taxon>
        <taxon>Candidatus Caldarchaeum</taxon>
    </lineage>
</organism>
<reference evidence="1 2" key="2">
    <citation type="journal article" date="2011" name="Nucleic Acids Res.">
        <title>Insights into the evolution of Archaea and eukaryotic protein modifier systems revealed by the genome of a novel archaeal group.</title>
        <authorList>
            <person name="Nunoura T."/>
            <person name="Takaki Y."/>
            <person name="Kakuta J."/>
            <person name="Nishi S."/>
            <person name="Sugahara J."/>
            <person name="Kazama H."/>
            <person name="Chee G."/>
            <person name="Hattori M."/>
            <person name="Kanai A."/>
            <person name="Atomi H."/>
            <person name="Takai K."/>
            <person name="Takami H."/>
        </authorList>
    </citation>
    <scope>NUCLEOTIDE SEQUENCE [LARGE SCALE GENOMIC DNA]</scope>
</reference>